<dbReference type="RefSeq" id="WP_109690435.1">
    <property type="nucleotide sequence ID" value="NZ_QGGL01000015.1"/>
</dbReference>
<accession>A0A316D9R7</accession>
<organism evidence="2 3">
    <name type="scientific">Tumebacillus permanentifrigoris</name>
    <dbReference type="NCBI Taxonomy" id="378543"/>
    <lineage>
        <taxon>Bacteria</taxon>
        <taxon>Bacillati</taxon>
        <taxon>Bacillota</taxon>
        <taxon>Bacilli</taxon>
        <taxon>Bacillales</taxon>
        <taxon>Alicyclobacillaceae</taxon>
        <taxon>Tumebacillus</taxon>
    </lineage>
</organism>
<evidence type="ECO:0000259" key="1">
    <source>
        <dbReference type="Pfam" id="PF12770"/>
    </source>
</evidence>
<dbReference type="Proteomes" id="UP000245634">
    <property type="component" value="Unassembled WGS sequence"/>
</dbReference>
<evidence type="ECO:0000313" key="2">
    <source>
        <dbReference type="EMBL" id="PWK08478.1"/>
    </source>
</evidence>
<evidence type="ECO:0000313" key="3">
    <source>
        <dbReference type="Proteomes" id="UP000245634"/>
    </source>
</evidence>
<feature type="domain" description="CHAT" evidence="1">
    <location>
        <begin position="519"/>
        <end position="690"/>
    </location>
</feature>
<dbReference type="Pfam" id="PF12770">
    <property type="entry name" value="CHAT"/>
    <property type="match status" value="1"/>
</dbReference>
<keyword evidence="3" id="KW-1185">Reference proteome</keyword>
<dbReference type="OrthoDB" id="8455618at2"/>
<dbReference type="InterPro" id="IPR024983">
    <property type="entry name" value="CHAT_dom"/>
</dbReference>
<dbReference type="EMBL" id="QGGL01000015">
    <property type="protein sequence ID" value="PWK08478.1"/>
    <property type="molecule type" value="Genomic_DNA"/>
</dbReference>
<protein>
    <submittedName>
        <fullName evidence="2">CHAT domain-containing protein</fullName>
    </submittedName>
</protein>
<reference evidence="2 3" key="1">
    <citation type="submission" date="2018-05" db="EMBL/GenBank/DDBJ databases">
        <title>Genomic Encyclopedia of Type Strains, Phase IV (KMG-IV): sequencing the most valuable type-strain genomes for metagenomic binning, comparative biology and taxonomic classification.</title>
        <authorList>
            <person name="Goeker M."/>
        </authorList>
    </citation>
    <scope>NUCLEOTIDE SEQUENCE [LARGE SCALE GENOMIC DNA]</scope>
    <source>
        <strain evidence="2 3">DSM 18773</strain>
    </source>
</reference>
<comment type="caution">
    <text evidence="2">The sequence shown here is derived from an EMBL/GenBank/DDBJ whole genome shotgun (WGS) entry which is preliminary data.</text>
</comment>
<sequence length="727" mass="82733">MFPQKIQQIKRCFSMINSPIAMEAVKCCDELIESPSLEKIKLLYDFSRLVFGVVPLDRYNFLETIVTLISGIILESIDVIQTTTEEKIELFTNMMNINSMMARALSTLGLFGQSWNYQMLAFDPLWKGEREIDYGETTGMWVIAIKQGVFDINLQIVESLSNFFYLSRHMGHNFEFCHQLFDFMSPYINLGNEKAAEEEVECVCYYGGILAMFPKEPTLTKICIALKDQFQIEYYRNPQLSVRIAETLATRFGEVAGEDIIYWARVAQNVPSVRLEPNQKASLMLNELLHDKPLRLQAIKECILSFLNSLDEQISDLLINNLQRQRLSQLINRVISVAYHQGEYSFIVQMAFMWRTSRFGIEFQIPREEVLLVVIPNIMRGSVVYLIWDNGFVKIVTTENSLSLEELYQSRSEFDGSWTVVLDQQASQSPPSPLRHPNYEGSETYEASLKLFYCPGVIATELEKINKPVRLLETSWMNMPLGALIGLQTDLSIATFINPTNTVSYSDIKRVVLWCDPTEDLYYANLEKDSVEKIFTKHGIEVEVFSGEACTPELFLEKYKDPNIDLIWTMCHASFNADDPTESLLVVSKENGISLGRILDCKPDRDQKRLLVLNSCESGMSGQRSDAMGLIGFGPSLSNEQQSVIGHLWTVDSFGATILGILLSIHLLGSPSWGHALNRAIKDMSKGNCHVQEILKIHLDHDADVIRLLNNYPIDKLGYWGSVALYE</sequence>
<proteinExistence type="predicted"/>
<dbReference type="AlphaFoldDB" id="A0A316D9R7"/>
<name>A0A316D9R7_9BACL</name>
<gene>
    <name evidence="2" type="ORF">C7459_115138</name>
</gene>